<proteinExistence type="inferred from homology"/>
<dbReference type="InterPro" id="IPR036291">
    <property type="entry name" value="NAD(P)-bd_dom_sf"/>
</dbReference>
<dbReference type="Pfam" id="PF00106">
    <property type="entry name" value="adh_short"/>
    <property type="match status" value="1"/>
</dbReference>
<keyword evidence="2" id="KW-0560">Oxidoreductase</keyword>
<accession>A0A381P256</accession>
<evidence type="ECO:0000256" key="1">
    <source>
        <dbReference type="ARBA" id="ARBA00006484"/>
    </source>
</evidence>
<dbReference type="CDD" id="cd05233">
    <property type="entry name" value="SDR_c"/>
    <property type="match status" value="1"/>
</dbReference>
<evidence type="ECO:0008006" key="4">
    <source>
        <dbReference type="Google" id="ProtNLM"/>
    </source>
</evidence>
<sequence>MDKLEGKTAVVTGAASGMGLAMARRFARAGMKVVLSDVDEAKLNVEVETIRGLGAEVIGVVTDVSDEGQNHALLDATIDAFGSANVVCLNAGVQGSIGRSWSLSQDDYDWTLGILLGGVIHGVRVFVPHVVEHDDGHMVLTASIAGHISSPFGAPYNIAKHGVATLAETLFHELKTERSNVGVTCLCPGFVNTNIVNATIARAAGSVGSAIDDRGDQMLELTHRALQGGLDPEIVGDQVHDAILNQQFWLFTDQDWDAAISARAQEIRDRNQPKFHGPSQGWKET</sequence>
<dbReference type="InterPro" id="IPR002347">
    <property type="entry name" value="SDR_fam"/>
</dbReference>
<evidence type="ECO:0000313" key="3">
    <source>
        <dbReference type="EMBL" id="SUZ61001.1"/>
    </source>
</evidence>
<reference evidence="3" key="1">
    <citation type="submission" date="2018-05" db="EMBL/GenBank/DDBJ databases">
        <authorList>
            <person name="Lanie J.A."/>
            <person name="Ng W.-L."/>
            <person name="Kazmierczak K.M."/>
            <person name="Andrzejewski T.M."/>
            <person name="Davidsen T.M."/>
            <person name="Wayne K.J."/>
            <person name="Tettelin H."/>
            <person name="Glass J.I."/>
            <person name="Rusch D."/>
            <person name="Podicherti R."/>
            <person name="Tsui H.-C.T."/>
            <person name="Winkler M.E."/>
        </authorList>
    </citation>
    <scope>NUCLEOTIDE SEQUENCE</scope>
</reference>
<dbReference type="Gene3D" id="3.40.50.720">
    <property type="entry name" value="NAD(P)-binding Rossmann-like Domain"/>
    <property type="match status" value="1"/>
</dbReference>
<gene>
    <name evidence="3" type="ORF">METZ01_LOCUS13855</name>
</gene>
<dbReference type="GO" id="GO:0016491">
    <property type="term" value="F:oxidoreductase activity"/>
    <property type="evidence" value="ECO:0007669"/>
    <property type="project" value="UniProtKB-KW"/>
</dbReference>
<dbReference type="PANTHER" id="PTHR43391:SF26">
    <property type="entry name" value="BLL7251 PROTEIN"/>
    <property type="match status" value="1"/>
</dbReference>
<dbReference type="EMBL" id="UINC01000777">
    <property type="protein sequence ID" value="SUZ61001.1"/>
    <property type="molecule type" value="Genomic_DNA"/>
</dbReference>
<dbReference type="AlphaFoldDB" id="A0A381P256"/>
<protein>
    <recommendedName>
        <fullName evidence="4">Short-chain dehydrogenase/reductase SDR</fullName>
    </recommendedName>
</protein>
<evidence type="ECO:0000256" key="2">
    <source>
        <dbReference type="ARBA" id="ARBA00023002"/>
    </source>
</evidence>
<comment type="similarity">
    <text evidence="1">Belongs to the short-chain dehydrogenases/reductases (SDR) family.</text>
</comment>
<organism evidence="3">
    <name type="scientific">marine metagenome</name>
    <dbReference type="NCBI Taxonomy" id="408172"/>
    <lineage>
        <taxon>unclassified sequences</taxon>
        <taxon>metagenomes</taxon>
        <taxon>ecological metagenomes</taxon>
    </lineage>
</organism>
<name>A0A381P256_9ZZZZ</name>
<dbReference type="SUPFAM" id="SSF51735">
    <property type="entry name" value="NAD(P)-binding Rossmann-fold domains"/>
    <property type="match status" value="1"/>
</dbReference>
<dbReference type="PANTHER" id="PTHR43391">
    <property type="entry name" value="RETINOL DEHYDROGENASE-RELATED"/>
    <property type="match status" value="1"/>
</dbReference>
<dbReference type="PRINTS" id="PR00081">
    <property type="entry name" value="GDHRDH"/>
</dbReference>